<feature type="domain" description="Fibronectin type-III" evidence="1">
    <location>
        <begin position="527"/>
        <end position="620"/>
    </location>
</feature>
<dbReference type="InterPro" id="IPR048997">
    <property type="entry name" value="Stonustoxin-like_helical"/>
</dbReference>
<protein>
    <submittedName>
        <fullName evidence="3">Verrucotoxin subunit beta-like</fullName>
    </submittedName>
</protein>
<gene>
    <name evidence="3" type="primary">LOC108704613</name>
</gene>
<dbReference type="Pfam" id="PF24674">
    <property type="entry name" value="MACPF_SNTX"/>
    <property type="match status" value="1"/>
</dbReference>
<feature type="non-terminal residue" evidence="3">
    <location>
        <position position="759"/>
    </location>
</feature>
<sequence>MFALFSNAIGYFRGNAEFDGKVIEIPALGRPLKLGMLYDCRDDTLIPGVTLWDNEALAKNLASNCQEKTTFEIMASDSLSDKSSAMNITGSLKASFLAGLIKVDGSASYLNDTKASKHQARVTLKYSRTTRFEQLSMDHLGIKNVTYRDVFDKGTATHVVTGILYGANAFFVFDHEASKTESTEDIQGNLKAVIRKCVSIKGEADLKMNSMEKEHVDKFNCKFYGDFALERNPVSYEDAMKIYSDLPKLLGENGEKAVPVRVWLYPLRKLDNKAAQLVREISDNLVVRAEEILQYMDEVNMQCNDLMKELSVEKFPPIKRKISEFRNQCQQFRTTFQKQLLDILPSIRKGGLDEQVLADILIMRDQSPFTEQYIEEYLCKQQYEIKVLNECLKHMSEINVLPSTEELQIQVTCSIESQYIVCCNFTSLNEDDQYLTDLRNWLQTNPELSAGSVYENKKVSPWFQDEDISKKAMYYRRAFQELAQVNRTNEKTTFLISAALDKDHPGVSIHLYEAGNLLSKTFEPPAKPGLPNIVNRTHDSIELNLNPADFGKEFIEGYTIEWRQAGEESWSIYRKEDKDQKVTITGLKPNTKYQFKSSVMCKAGVSTVSDTTEEERTLPTSPPERIQGKPGPTCIFLNWIEPSIRGVGVTVTEYKIEWKQITESGSQFWSELRTGRKVEKFIIENLFVNTSYTICVSAICGDLGTSAPSNNITISKSGNRDVANRRTADLMFANAIREHRQKIRTAPKLRTSENRSIRA</sequence>
<dbReference type="InterPro" id="IPR056072">
    <property type="entry name" value="SNTX_MACPF/CDC-like_dom"/>
</dbReference>
<dbReference type="Pfam" id="PF21109">
    <property type="entry name" value="Stonustoxin_helical"/>
    <property type="match status" value="1"/>
</dbReference>
<dbReference type="InterPro" id="IPR003961">
    <property type="entry name" value="FN3_dom"/>
</dbReference>
<reference evidence="3" key="1">
    <citation type="submission" date="2025-08" db="UniProtKB">
        <authorList>
            <consortium name="RefSeq"/>
        </authorList>
    </citation>
    <scope>IDENTIFICATION</scope>
    <source>
        <strain evidence="3">J_2021</strain>
        <tissue evidence="3">Erythrocytes</tissue>
    </source>
</reference>
<keyword evidence="2" id="KW-1185">Reference proteome</keyword>
<organism evidence="2 3">
    <name type="scientific">Xenopus laevis</name>
    <name type="common">African clawed frog</name>
    <dbReference type="NCBI Taxonomy" id="8355"/>
    <lineage>
        <taxon>Eukaryota</taxon>
        <taxon>Metazoa</taxon>
        <taxon>Chordata</taxon>
        <taxon>Craniata</taxon>
        <taxon>Vertebrata</taxon>
        <taxon>Euteleostomi</taxon>
        <taxon>Amphibia</taxon>
        <taxon>Batrachia</taxon>
        <taxon>Anura</taxon>
        <taxon>Pipoidea</taxon>
        <taxon>Pipidae</taxon>
        <taxon>Xenopodinae</taxon>
        <taxon>Xenopus</taxon>
        <taxon>Xenopus</taxon>
    </lineage>
</organism>
<dbReference type="PROSITE" id="PS50853">
    <property type="entry name" value="FN3"/>
    <property type="match status" value="2"/>
</dbReference>
<proteinExistence type="predicted"/>
<accession>A0A8J0U4G9</accession>
<dbReference type="Gene3D" id="2.60.40.10">
    <property type="entry name" value="Immunoglobulins"/>
    <property type="match status" value="2"/>
</dbReference>
<dbReference type="GeneID" id="108704613"/>
<dbReference type="SMART" id="SM00060">
    <property type="entry name" value="FN3"/>
    <property type="match status" value="2"/>
</dbReference>
<dbReference type="AlphaFoldDB" id="A0A8J0U4G9"/>
<dbReference type="Pfam" id="PF18078">
    <property type="entry name" value="Thioredoxin_11"/>
    <property type="match status" value="1"/>
</dbReference>
<dbReference type="KEGG" id="xla:108704613"/>
<evidence type="ECO:0000313" key="2">
    <source>
        <dbReference type="Proteomes" id="UP000186698"/>
    </source>
</evidence>
<dbReference type="CDD" id="cd00063">
    <property type="entry name" value="FN3"/>
    <property type="match status" value="2"/>
</dbReference>
<dbReference type="InterPro" id="IPR013783">
    <property type="entry name" value="Ig-like_fold"/>
</dbReference>
<dbReference type="InterPro" id="IPR036116">
    <property type="entry name" value="FN3_sf"/>
</dbReference>
<name>A0A8J0U4G9_XENLA</name>
<evidence type="ECO:0000313" key="3">
    <source>
        <dbReference type="RefSeq" id="XP_018096736.2"/>
    </source>
</evidence>
<evidence type="ECO:0000259" key="1">
    <source>
        <dbReference type="PROSITE" id="PS50853"/>
    </source>
</evidence>
<dbReference type="RefSeq" id="XP_018096736.2">
    <property type="nucleotide sequence ID" value="XM_018241247.2"/>
</dbReference>
<dbReference type="InterPro" id="IPR052090">
    <property type="entry name" value="Cytolytic_pore-forming_toxin"/>
</dbReference>
<dbReference type="Pfam" id="PF00041">
    <property type="entry name" value="fn3"/>
    <property type="match status" value="2"/>
</dbReference>
<dbReference type="PANTHER" id="PTHR31594">
    <property type="entry name" value="AIG1-TYPE G DOMAIN-CONTAINING PROTEIN"/>
    <property type="match status" value="1"/>
</dbReference>
<dbReference type="PANTHER" id="PTHR31594:SF11">
    <property type="entry name" value="NEOVERRUCOTOXIN SUBUNIT ALPHA-LIKE ISOFORM X1-RELATED"/>
    <property type="match status" value="1"/>
</dbReference>
<dbReference type="SUPFAM" id="SSF49265">
    <property type="entry name" value="Fibronectin type III"/>
    <property type="match status" value="1"/>
</dbReference>
<dbReference type="OrthoDB" id="8954335at2759"/>
<dbReference type="InterPro" id="IPR040581">
    <property type="entry name" value="Thioredoxin_11"/>
</dbReference>
<feature type="domain" description="Fibronectin type-III" evidence="1">
    <location>
        <begin position="622"/>
        <end position="720"/>
    </location>
</feature>
<dbReference type="Proteomes" id="UP000186698">
    <property type="component" value="Chromosome 6L"/>
</dbReference>